<proteinExistence type="predicted"/>
<evidence type="ECO:0000313" key="3">
    <source>
        <dbReference type="Proteomes" id="UP000216871"/>
    </source>
</evidence>
<organism evidence="2 3">
    <name type="scientific">Bifidobacterium myosotis</name>
    <dbReference type="NCBI Taxonomy" id="1630166"/>
    <lineage>
        <taxon>Bacteria</taxon>
        <taxon>Bacillati</taxon>
        <taxon>Actinomycetota</taxon>
        <taxon>Actinomycetes</taxon>
        <taxon>Bifidobacteriales</taxon>
        <taxon>Bifidobacteriaceae</taxon>
        <taxon>Bifidobacterium</taxon>
    </lineage>
</organism>
<protein>
    <recommendedName>
        <fullName evidence="1">GmrSD restriction endonucleases C-terminal domain-containing protein</fullName>
    </recommendedName>
</protein>
<dbReference type="InterPro" id="IPR011089">
    <property type="entry name" value="GmrSD_C"/>
</dbReference>
<dbReference type="PANTHER" id="PTHR35149">
    <property type="entry name" value="SLL5132 PROTEIN"/>
    <property type="match status" value="1"/>
</dbReference>
<dbReference type="AlphaFoldDB" id="A0A261FK42"/>
<evidence type="ECO:0000313" key="2">
    <source>
        <dbReference type="EMBL" id="OZG59537.1"/>
    </source>
</evidence>
<dbReference type="EMBL" id="MWWW01000014">
    <property type="protein sequence ID" value="OZG59537.1"/>
    <property type="molecule type" value="Genomic_DNA"/>
</dbReference>
<dbReference type="Proteomes" id="UP000216871">
    <property type="component" value="Unassembled WGS sequence"/>
</dbReference>
<gene>
    <name evidence="2" type="ORF">BMYO_1382</name>
</gene>
<accession>A0A261FK42</accession>
<feature type="domain" description="GmrSD restriction endonucleases C-terminal" evidence="1">
    <location>
        <begin position="170"/>
        <end position="323"/>
    </location>
</feature>
<reference evidence="2 3" key="1">
    <citation type="journal article" date="2017" name="BMC Genomics">
        <title>Comparative genomic and phylogenomic analyses of the Bifidobacteriaceae family.</title>
        <authorList>
            <person name="Lugli G.A."/>
            <person name="Milani C."/>
            <person name="Turroni F."/>
            <person name="Duranti S."/>
            <person name="Mancabelli L."/>
            <person name="Mangifesta M."/>
            <person name="Ferrario C."/>
            <person name="Modesto M."/>
            <person name="Mattarelli P."/>
            <person name="Jiri K."/>
            <person name="van Sinderen D."/>
            <person name="Ventura M."/>
        </authorList>
    </citation>
    <scope>NUCLEOTIDE SEQUENCE [LARGE SCALE GENOMIC DNA]</scope>
    <source>
        <strain evidence="2 3">DSM 100196</strain>
    </source>
</reference>
<keyword evidence="3" id="KW-1185">Reference proteome</keyword>
<name>A0A261FK42_9BIFI</name>
<dbReference type="PANTHER" id="PTHR35149:SF1">
    <property type="entry name" value="DUF5655 DOMAIN-CONTAINING PROTEIN"/>
    <property type="match status" value="1"/>
</dbReference>
<evidence type="ECO:0000259" key="1">
    <source>
        <dbReference type="Pfam" id="PF07510"/>
    </source>
</evidence>
<comment type="caution">
    <text evidence="2">The sequence shown here is derived from an EMBL/GenBank/DDBJ whole genome shotgun (WGS) entry which is preliminary data.</text>
</comment>
<dbReference type="Pfam" id="PF07510">
    <property type="entry name" value="GmrSD_C"/>
    <property type="match status" value="1"/>
</dbReference>
<sequence length="331" mass="38221">MVIPQERFLRYYYNASNPTMKPATRSTLIRIYEVWMEQEGVEKLLNALINAAHVYGLLTGNLDDDDFGLPLLSAKALELRHAGGESGYMLLMWLVLNRKKIELLDADLEYVANKLVTWFVRRNLTDYPATNAVQRLFSSIIKKLNPPEVNSKLVCQTVQGILFDPDNVASDEQFERALRGPIYEDNRGMTRFILSSLAEHDRTDEGWSDLWRKLTAKSNQYYLTIEHILPKTEHMTKEWVESLGGEENAKEIRNKYVHTIGNLTLSGFNSELGTMDFKHKRDRMDKAARNIGYRNGLSINRDVVDKDKWGAEEIEKRTDRLVDEAMRLFAI</sequence>